<dbReference type="InterPro" id="IPR011006">
    <property type="entry name" value="CheY-like_superfamily"/>
</dbReference>
<dbReference type="Gene3D" id="1.10.10.10">
    <property type="entry name" value="Winged helix-like DNA-binding domain superfamily/Winged helix DNA-binding domain"/>
    <property type="match status" value="1"/>
</dbReference>
<dbReference type="SMART" id="SM00448">
    <property type="entry name" value="REC"/>
    <property type="match status" value="1"/>
</dbReference>
<dbReference type="PROSITE" id="PS51755">
    <property type="entry name" value="OMPR_PHOB"/>
    <property type="match status" value="1"/>
</dbReference>
<evidence type="ECO:0000259" key="9">
    <source>
        <dbReference type="PROSITE" id="PS51755"/>
    </source>
</evidence>
<keyword evidence="11" id="KW-1185">Reference proteome</keyword>
<dbReference type="SUPFAM" id="SSF52172">
    <property type="entry name" value="CheY-like"/>
    <property type="match status" value="1"/>
</dbReference>
<dbReference type="EMBL" id="RZNY01000014">
    <property type="protein sequence ID" value="RUT44661.1"/>
    <property type="molecule type" value="Genomic_DNA"/>
</dbReference>
<dbReference type="InterPro" id="IPR001789">
    <property type="entry name" value="Sig_transdc_resp-reg_receiver"/>
</dbReference>
<evidence type="ECO:0000256" key="1">
    <source>
        <dbReference type="ARBA" id="ARBA00022553"/>
    </source>
</evidence>
<dbReference type="Gene3D" id="6.10.250.690">
    <property type="match status" value="1"/>
</dbReference>
<keyword evidence="4 7" id="KW-0238">DNA-binding</keyword>
<dbReference type="InterPro" id="IPR039420">
    <property type="entry name" value="WalR-like"/>
</dbReference>
<keyword evidence="2" id="KW-0902">Two-component regulatory system</keyword>
<dbReference type="CDD" id="cd17574">
    <property type="entry name" value="REC_OmpR"/>
    <property type="match status" value="1"/>
</dbReference>
<dbReference type="GO" id="GO:0032993">
    <property type="term" value="C:protein-DNA complex"/>
    <property type="evidence" value="ECO:0007669"/>
    <property type="project" value="TreeGrafter"/>
</dbReference>
<accession>A0A3S1EFR6</accession>
<dbReference type="AlphaFoldDB" id="A0A3S1EFR6"/>
<comment type="caution">
    <text evidence="10">The sequence shown here is derived from an EMBL/GenBank/DDBJ whole genome shotgun (WGS) entry which is preliminary data.</text>
</comment>
<dbReference type="OrthoDB" id="9790442at2"/>
<feature type="domain" description="OmpR/PhoB-type" evidence="9">
    <location>
        <begin position="107"/>
        <end position="205"/>
    </location>
</feature>
<dbReference type="Gene3D" id="3.40.50.2300">
    <property type="match status" value="1"/>
</dbReference>
<evidence type="ECO:0000256" key="4">
    <source>
        <dbReference type="ARBA" id="ARBA00023125"/>
    </source>
</evidence>
<dbReference type="GO" id="GO:0000976">
    <property type="term" value="F:transcription cis-regulatory region binding"/>
    <property type="evidence" value="ECO:0007669"/>
    <property type="project" value="TreeGrafter"/>
</dbReference>
<dbReference type="InterPro" id="IPR001867">
    <property type="entry name" value="OmpR/PhoB-type_DNA-bd"/>
</dbReference>
<dbReference type="GO" id="GO:0006355">
    <property type="term" value="P:regulation of DNA-templated transcription"/>
    <property type="evidence" value="ECO:0007669"/>
    <property type="project" value="InterPro"/>
</dbReference>
<sequence length="208" mass="23901">MHLEQAEFKVLEASSGRQAIQCLQENTIELLILDLMMDDGNGFEVLQYLRETNARSLVIALSARREVQDKTLTLGLGADDYVTKPFSPVELVARVQAQIRRHRPLPVKVLRLNKLELDIDNYVLRNDGKSFPVTMVECRLLEMFMQNPDRVLTKGEIYKQVWNHEYFDDNNLSVFISRLRSILEPTEGSPPYINTIRGIGYRFSGDGQ</sequence>
<dbReference type="PANTHER" id="PTHR48111:SF21">
    <property type="entry name" value="DNA-BINDING DUAL MASTER TRANSCRIPTIONAL REGULATOR RPAA"/>
    <property type="match status" value="1"/>
</dbReference>
<evidence type="ECO:0000259" key="8">
    <source>
        <dbReference type="PROSITE" id="PS50110"/>
    </source>
</evidence>
<feature type="DNA-binding region" description="OmpR/PhoB-type" evidence="7">
    <location>
        <begin position="107"/>
        <end position="205"/>
    </location>
</feature>
<evidence type="ECO:0000256" key="7">
    <source>
        <dbReference type="PROSITE-ProRule" id="PRU01091"/>
    </source>
</evidence>
<dbReference type="Proteomes" id="UP000279446">
    <property type="component" value="Unassembled WGS sequence"/>
</dbReference>
<gene>
    <name evidence="10" type="ORF">EJP82_17020</name>
</gene>
<dbReference type="PANTHER" id="PTHR48111">
    <property type="entry name" value="REGULATOR OF RPOS"/>
    <property type="match status" value="1"/>
</dbReference>
<evidence type="ECO:0000313" key="11">
    <source>
        <dbReference type="Proteomes" id="UP000279446"/>
    </source>
</evidence>
<keyword evidence="3" id="KW-0805">Transcription regulation</keyword>
<dbReference type="Pfam" id="PF00072">
    <property type="entry name" value="Response_reg"/>
    <property type="match status" value="1"/>
</dbReference>
<evidence type="ECO:0000256" key="5">
    <source>
        <dbReference type="ARBA" id="ARBA00023163"/>
    </source>
</evidence>
<feature type="domain" description="Response regulatory" evidence="8">
    <location>
        <begin position="1"/>
        <end position="99"/>
    </location>
</feature>
<dbReference type="GO" id="GO:0005829">
    <property type="term" value="C:cytosol"/>
    <property type="evidence" value="ECO:0007669"/>
    <property type="project" value="TreeGrafter"/>
</dbReference>
<protein>
    <submittedName>
        <fullName evidence="10">Response regulator transcription factor</fullName>
    </submittedName>
</protein>
<dbReference type="PROSITE" id="PS50110">
    <property type="entry name" value="RESPONSE_REGULATORY"/>
    <property type="match status" value="1"/>
</dbReference>
<proteinExistence type="predicted"/>
<organism evidence="10 11">
    <name type="scientific">Paenibacillus anaericanus</name>
    <dbReference type="NCBI Taxonomy" id="170367"/>
    <lineage>
        <taxon>Bacteria</taxon>
        <taxon>Bacillati</taxon>
        <taxon>Bacillota</taxon>
        <taxon>Bacilli</taxon>
        <taxon>Bacillales</taxon>
        <taxon>Paenibacillaceae</taxon>
        <taxon>Paenibacillus</taxon>
    </lineage>
</organism>
<dbReference type="CDD" id="cd00383">
    <property type="entry name" value="trans_reg_C"/>
    <property type="match status" value="1"/>
</dbReference>
<evidence type="ECO:0000256" key="3">
    <source>
        <dbReference type="ARBA" id="ARBA00023015"/>
    </source>
</evidence>
<evidence type="ECO:0000313" key="10">
    <source>
        <dbReference type="EMBL" id="RUT44661.1"/>
    </source>
</evidence>
<reference evidence="10 11" key="1">
    <citation type="submission" date="2018-12" db="EMBL/GenBank/DDBJ databases">
        <authorList>
            <person name="Sun L."/>
            <person name="Chen Z."/>
        </authorList>
    </citation>
    <scope>NUCLEOTIDE SEQUENCE [LARGE SCALE GENOMIC DNA]</scope>
    <source>
        <strain evidence="10 11">DSM 15890</strain>
    </source>
</reference>
<dbReference type="SMART" id="SM00862">
    <property type="entry name" value="Trans_reg_C"/>
    <property type="match status" value="1"/>
</dbReference>
<name>A0A3S1EFR6_9BACL</name>
<evidence type="ECO:0000256" key="6">
    <source>
        <dbReference type="PROSITE-ProRule" id="PRU00169"/>
    </source>
</evidence>
<dbReference type="InterPro" id="IPR036388">
    <property type="entry name" value="WH-like_DNA-bd_sf"/>
</dbReference>
<keyword evidence="1 6" id="KW-0597">Phosphoprotein</keyword>
<dbReference type="GO" id="GO:0000156">
    <property type="term" value="F:phosphorelay response regulator activity"/>
    <property type="evidence" value="ECO:0007669"/>
    <property type="project" value="TreeGrafter"/>
</dbReference>
<evidence type="ECO:0000256" key="2">
    <source>
        <dbReference type="ARBA" id="ARBA00023012"/>
    </source>
</evidence>
<keyword evidence="5" id="KW-0804">Transcription</keyword>
<feature type="modified residue" description="4-aspartylphosphate" evidence="6">
    <location>
        <position position="34"/>
    </location>
</feature>
<dbReference type="Pfam" id="PF00486">
    <property type="entry name" value="Trans_reg_C"/>
    <property type="match status" value="1"/>
</dbReference>